<organism evidence="10 11">
    <name type="scientific">Fusarium napiforme</name>
    <dbReference type="NCBI Taxonomy" id="42672"/>
    <lineage>
        <taxon>Eukaryota</taxon>
        <taxon>Fungi</taxon>
        <taxon>Dikarya</taxon>
        <taxon>Ascomycota</taxon>
        <taxon>Pezizomycotina</taxon>
        <taxon>Sordariomycetes</taxon>
        <taxon>Hypocreomycetidae</taxon>
        <taxon>Hypocreales</taxon>
        <taxon>Nectriaceae</taxon>
        <taxon>Fusarium</taxon>
        <taxon>Fusarium fujikuroi species complex</taxon>
    </lineage>
</organism>
<dbReference type="GO" id="GO:0006351">
    <property type="term" value="P:DNA-templated transcription"/>
    <property type="evidence" value="ECO:0007669"/>
    <property type="project" value="InterPro"/>
</dbReference>
<reference evidence="10 11" key="1">
    <citation type="submission" date="2020-05" db="EMBL/GenBank/DDBJ databases">
        <title>Identification and distribution of gene clusters putatively required for synthesis of sphingolipid metabolism inhibitors in phylogenetically diverse species of the filamentous fungus Fusarium.</title>
        <authorList>
            <person name="Kim H.-S."/>
            <person name="Busman M."/>
            <person name="Brown D.W."/>
            <person name="Divon H."/>
            <person name="Uhlig S."/>
            <person name="Proctor R.H."/>
        </authorList>
    </citation>
    <scope>NUCLEOTIDE SEQUENCE [LARGE SCALE GENOMIC DNA]</scope>
    <source>
        <strain evidence="10 11">NRRL 25196</strain>
    </source>
</reference>
<proteinExistence type="predicted"/>
<keyword evidence="5" id="KW-0539">Nucleus</keyword>
<evidence type="ECO:0000256" key="1">
    <source>
        <dbReference type="ARBA" id="ARBA00022723"/>
    </source>
</evidence>
<evidence type="ECO:0000256" key="4">
    <source>
        <dbReference type="ARBA" id="ARBA00023163"/>
    </source>
</evidence>
<dbReference type="GO" id="GO:0000981">
    <property type="term" value="F:DNA-binding transcription factor activity, RNA polymerase II-specific"/>
    <property type="evidence" value="ECO:0007669"/>
    <property type="project" value="InterPro"/>
</dbReference>
<feature type="region of interest" description="Disordered" evidence="7">
    <location>
        <begin position="121"/>
        <end position="142"/>
    </location>
</feature>
<gene>
    <name evidence="10" type="ORF">FNAPI_3479</name>
</gene>
<dbReference type="Proteomes" id="UP000574317">
    <property type="component" value="Unassembled WGS sequence"/>
</dbReference>
<evidence type="ECO:0000256" key="5">
    <source>
        <dbReference type="ARBA" id="ARBA00023242"/>
    </source>
</evidence>
<evidence type="ECO:0000256" key="3">
    <source>
        <dbReference type="ARBA" id="ARBA00023015"/>
    </source>
</evidence>
<dbReference type="CDD" id="cd00067">
    <property type="entry name" value="GAL4"/>
    <property type="match status" value="1"/>
</dbReference>
<dbReference type="EMBL" id="JAAOAO010000125">
    <property type="protein sequence ID" value="KAF5561791.1"/>
    <property type="molecule type" value="Genomic_DNA"/>
</dbReference>
<keyword evidence="4" id="KW-0804">Transcription</keyword>
<feature type="region of interest" description="Disordered" evidence="7">
    <location>
        <begin position="1"/>
        <end position="48"/>
    </location>
</feature>
<evidence type="ECO:0000256" key="6">
    <source>
        <dbReference type="PROSITE-ProRule" id="PRU00042"/>
    </source>
</evidence>
<dbReference type="PROSITE" id="PS00028">
    <property type="entry name" value="ZINC_FINGER_C2H2_1"/>
    <property type="match status" value="1"/>
</dbReference>
<dbReference type="InterPro" id="IPR001138">
    <property type="entry name" value="Zn2Cys6_DnaBD"/>
</dbReference>
<feature type="transmembrane region" description="Helical" evidence="8">
    <location>
        <begin position="654"/>
        <end position="674"/>
    </location>
</feature>
<name>A0A8H5JW91_9HYPO</name>
<dbReference type="GO" id="GO:0008270">
    <property type="term" value="F:zinc ion binding"/>
    <property type="evidence" value="ECO:0007669"/>
    <property type="project" value="UniProtKB-KW"/>
</dbReference>
<dbReference type="PROSITE" id="PS50157">
    <property type="entry name" value="ZINC_FINGER_C2H2_2"/>
    <property type="match status" value="1"/>
</dbReference>
<accession>A0A8H5JW91</accession>
<evidence type="ECO:0000256" key="7">
    <source>
        <dbReference type="SAM" id="MobiDB-lite"/>
    </source>
</evidence>
<feature type="compositionally biased region" description="Low complexity" evidence="7">
    <location>
        <begin position="38"/>
        <end position="47"/>
    </location>
</feature>
<evidence type="ECO:0000313" key="10">
    <source>
        <dbReference type="EMBL" id="KAF5561791.1"/>
    </source>
</evidence>
<keyword evidence="6" id="KW-0863">Zinc-finger</keyword>
<keyword evidence="8" id="KW-1133">Transmembrane helix</keyword>
<feature type="compositionally biased region" description="Low complexity" evidence="7">
    <location>
        <begin position="121"/>
        <end position="135"/>
    </location>
</feature>
<dbReference type="InterPro" id="IPR036236">
    <property type="entry name" value="Znf_C2H2_sf"/>
</dbReference>
<protein>
    <recommendedName>
        <fullName evidence="9">C2H2-type domain-containing protein</fullName>
    </recommendedName>
</protein>
<keyword evidence="3" id="KW-0805">Transcription regulation</keyword>
<dbReference type="GO" id="GO:0003677">
    <property type="term" value="F:DNA binding"/>
    <property type="evidence" value="ECO:0007669"/>
    <property type="project" value="InterPro"/>
</dbReference>
<dbReference type="PANTHER" id="PTHR47660">
    <property type="entry name" value="TRANSCRIPTION FACTOR WITH C2H2 AND ZN(2)-CYS(6) DNA BINDING DOMAIN (EUROFUNG)-RELATED-RELATED"/>
    <property type="match status" value="1"/>
</dbReference>
<dbReference type="Pfam" id="PF00096">
    <property type="entry name" value="zf-C2H2"/>
    <property type="match status" value="1"/>
</dbReference>
<dbReference type="InterPro" id="IPR013087">
    <property type="entry name" value="Znf_C2H2_type"/>
</dbReference>
<evidence type="ECO:0000256" key="2">
    <source>
        <dbReference type="ARBA" id="ARBA00022833"/>
    </source>
</evidence>
<keyword evidence="1" id="KW-0479">Metal-binding</keyword>
<evidence type="ECO:0000313" key="11">
    <source>
        <dbReference type="Proteomes" id="UP000574317"/>
    </source>
</evidence>
<keyword evidence="11" id="KW-1185">Reference proteome</keyword>
<dbReference type="Gene3D" id="3.30.160.60">
    <property type="entry name" value="Classic Zinc Finger"/>
    <property type="match status" value="1"/>
</dbReference>
<comment type="caution">
    <text evidence="10">The sequence shown here is derived from an EMBL/GenBank/DDBJ whole genome shotgun (WGS) entry which is preliminary data.</text>
</comment>
<evidence type="ECO:0000259" key="9">
    <source>
        <dbReference type="PROSITE" id="PS50157"/>
    </source>
</evidence>
<keyword evidence="8" id="KW-0812">Transmembrane</keyword>
<dbReference type="SMART" id="SM00355">
    <property type="entry name" value="ZnF_C2H2"/>
    <property type="match status" value="1"/>
</dbReference>
<dbReference type="PANTHER" id="PTHR47660:SF3">
    <property type="entry name" value="FINGER DOMAIN PROTEIN, PUTATIVE (AFU_ORTHOLOGUE AFUA_4G03310)-RELATED"/>
    <property type="match status" value="1"/>
</dbReference>
<dbReference type="InterPro" id="IPR007219">
    <property type="entry name" value="XnlR_reg_dom"/>
</dbReference>
<dbReference type="Pfam" id="PF04082">
    <property type="entry name" value="Fungal_trans"/>
    <property type="match status" value="1"/>
</dbReference>
<dbReference type="SUPFAM" id="SSF57667">
    <property type="entry name" value="beta-beta-alpha zinc fingers"/>
    <property type="match status" value="1"/>
</dbReference>
<sequence length="778" mass="86297">MQSDASAVPDKGQSADGDSHRPADSIGVGDSTGPRGDSSPASVSSASLTCPECGQTFRRREHLIRHLDRHSGRRSYTCDVCKTAFSRRPAPCAKCTSKGRRCVYEPKPGDEVAETIEVAQSAADDAASATHSSPSQQVQPLTPLSSVPLQPWIEPELSWDTLLTSAQFLLPFSPVPSFESGALADFSFGDAAFAAPGQPVDDPGVQNSFGAQVPQRETVEDIRDLIGHDDLTAEEEDILIAENIPHVPPVTEETRLYMIQAIKARLPQQEAQALDGKFPSLQYLDTYMQLYFEHLHPRMPLLHVPTFHTSPETWQLVLAVICLGSRYSQAHHHHDHVMLLQRVAQHMVKVDLRELVSVNVLIRAQSHLLFQHSLWLSGEWSIMVEAQFYRNTLVTLCRLFLSRESTLMHTPASTEDLNHAWFQWIQGEAKRRLVHFTYIFEFLYSSFVMLPPLLSAAELQTPVPSADRYWSSTCEEWHLLPPPGPSPTLCTLLSRVGLGDVAPASLEQLTQCILLSSASLQLTAESDLLKAMGLDSSSNTASRPNPARGMVTTLSEKAFDILSQVGCSEALRETDAGGSSNDFALLSRVLTILSFTSLSLLFSYNKWQTTDTGQSNARAELSNTILDNVTRTRRCLYYAAQVLQHFRTTRPATVLDIMGCLVSVLFMVLYVDIIEQQENHPTRRGSGVETSRAEIIRLDHVVNVDVLNDWLQVRKHKRLHVRGVGFLHNDGSILRLYKEGSRILARGSSISRMAQVISGLLESQAKGHPLGDRAFREL</sequence>
<feature type="domain" description="C2H2-type" evidence="9">
    <location>
        <begin position="48"/>
        <end position="75"/>
    </location>
</feature>
<dbReference type="AlphaFoldDB" id="A0A8H5JW91"/>
<dbReference type="CDD" id="cd12148">
    <property type="entry name" value="fungal_TF_MHR"/>
    <property type="match status" value="1"/>
</dbReference>
<keyword evidence="8" id="KW-0472">Membrane</keyword>
<keyword evidence="2" id="KW-0862">Zinc</keyword>
<evidence type="ECO:0000256" key="8">
    <source>
        <dbReference type="SAM" id="Phobius"/>
    </source>
</evidence>